<feature type="region of interest" description="Disordered" evidence="3">
    <location>
        <begin position="1"/>
        <end position="51"/>
    </location>
</feature>
<name>A0A2A2K7Z9_9BILA</name>
<dbReference type="GO" id="GO:0006412">
    <property type="term" value="P:translation"/>
    <property type="evidence" value="ECO:0007669"/>
    <property type="project" value="InterPro"/>
</dbReference>
<evidence type="ECO:0000256" key="1">
    <source>
        <dbReference type="ARBA" id="ARBA00022980"/>
    </source>
</evidence>
<dbReference type="SUPFAM" id="SSF54211">
    <property type="entry name" value="Ribosomal protein S5 domain 2-like"/>
    <property type="match status" value="1"/>
</dbReference>
<dbReference type="GO" id="GO:0005840">
    <property type="term" value="C:ribosome"/>
    <property type="evidence" value="ECO:0007669"/>
    <property type="project" value="UniProtKB-KW"/>
</dbReference>
<dbReference type="InterPro" id="IPR000754">
    <property type="entry name" value="Ribosomal_uS9"/>
</dbReference>
<dbReference type="AlphaFoldDB" id="A0A2A2K7Z9"/>
<keyword evidence="1" id="KW-0689">Ribosomal protein</keyword>
<feature type="compositionally biased region" description="Basic residues" evidence="3">
    <location>
        <begin position="447"/>
        <end position="468"/>
    </location>
</feature>
<proteinExistence type="predicted"/>
<dbReference type="Gene3D" id="3.30.230.10">
    <property type="match status" value="1"/>
</dbReference>
<dbReference type="GO" id="GO:1990904">
    <property type="term" value="C:ribonucleoprotein complex"/>
    <property type="evidence" value="ECO:0007669"/>
    <property type="project" value="UniProtKB-KW"/>
</dbReference>
<gene>
    <name evidence="4" type="ORF">WR25_10252</name>
</gene>
<accession>A0A2A2K7Z9</accession>
<feature type="region of interest" description="Disordered" evidence="3">
    <location>
        <begin position="232"/>
        <end position="257"/>
    </location>
</feature>
<dbReference type="Pfam" id="PF00380">
    <property type="entry name" value="Ribosomal_S9"/>
    <property type="match status" value="1"/>
</dbReference>
<sequence length="838" mass="94089">MTDNRQSLSDLASLTQQAAQAPAAAPATNGAANGAEGETAAPVQTQPTTPLRQQELDKFGRAYATGRRKDAVARVWLKPGSGKITINVQKRRLEGIGRRPATVPNLHPVVEQVLHRELQRHPLRPIGLRRQLGGIERRIERKEHPRRKAQVGARNIAADPGRRLPQAEDAALHRPHRTADCPLCLEPRPLLHAAHPIAVQRVEHRLPRPQPHLIVQPQSRGNEAVQRRPLPLRRRRGGAAGRRGRRLGRSAQRRPQVDPPLQLALPFEGDVDRPQVRRQQLAIGIAAKPLRKRREQRGASPDDVDPFIGFHVAPTVLTRRRSGARSALPPLVRVTSALVPVAKSKKATLVIVTTGWRRGDLHRRNGGPGQPQIARQQAPVIRHRRYAQRRIGRQRADRAQHAPLPRCDRQIDVGARAPHRPRQAPCGPVAPSQGAVATGAGIVRDQRHPRLPRRQSRHGSRRRRVARQRLRDRSAAAGQPGRDVLHRKAAKRIGAGRDRRLDACQIHALVEHEARQRPVVIAGDGPQPTLHAPLHRTTRVQLQAPARLAQDAGLRQIAIQQHVGAEGRIRVATRHAQHRGGEATRSRPALGVHRQIERCRHRLADRYGLRRVDLDLVVRLQRSIRRHVEPARHIFDRRDETPVAIDPRRTERQRRGAATTIGRGRRALLHGQRPEMRLRDEIDQPYGRRKAEARRLRFGQHFGPLDRLGRQRLHLLIAGDAAPVEQEHGIRAACRRGQRLQLTQDIVDIGAERPQLPGVEDSNRLHIADRRPTWSLAGDDDVARLPLVRLRCGDTRSQHRNASEHTQTAKTRVVHDRFSPQSPAAMLQTAPMSGRQLR</sequence>
<evidence type="ECO:0008006" key="6">
    <source>
        <dbReference type="Google" id="ProtNLM"/>
    </source>
</evidence>
<evidence type="ECO:0000313" key="4">
    <source>
        <dbReference type="EMBL" id="PAV70051.1"/>
    </source>
</evidence>
<dbReference type="OrthoDB" id="10254627at2759"/>
<feature type="region of interest" description="Disordered" evidence="3">
    <location>
        <begin position="796"/>
        <end position="838"/>
    </location>
</feature>
<dbReference type="InterPro" id="IPR020568">
    <property type="entry name" value="Ribosomal_Su5_D2-typ_SF"/>
</dbReference>
<keyword evidence="5" id="KW-1185">Reference proteome</keyword>
<feature type="compositionally biased region" description="Polar residues" evidence="3">
    <location>
        <begin position="1"/>
        <end position="14"/>
    </location>
</feature>
<organism evidence="4 5">
    <name type="scientific">Diploscapter pachys</name>
    <dbReference type="NCBI Taxonomy" id="2018661"/>
    <lineage>
        <taxon>Eukaryota</taxon>
        <taxon>Metazoa</taxon>
        <taxon>Ecdysozoa</taxon>
        <taxon>Nematoda</taxon>
        <taxon>Chromadorea</taxon>
        <taxon>Rhabditida</taxon>
        <taxon>Rhabditina</taxon>
        <taxon>Rhabditomorpha</taxon>
        <taxon>Rhabditoidea</taxon>
        <taxon>Rhabditidae</taxon>
        <taxon>Diploscapter</taxon>
    </lineage>
</organism>
<reference evidence="4 5" key="1">
    <citation type="journal article" date="2017" name="Curr. Biol.">
        <title>Genome architecture and evolution of a unichromosomal asexual nematode.</title>
        <authorList>
            <person name="Fradin H."/>
            <person name="Zegar C."/>
            <person name="Gutwein M."/>
            <person name="Lucas J."/>
            <person name="Kovtun M."/>
            <person name="Corcoran D."/>
            <person name="Baugh L.R."/>
            <person name="Kiontke K."/>
            <person name="Gunsalus K."/>
            <person name="Fitch D.H."/>
            <person name="Piano F."/>
        </authorList>
    </citation>
    <scope>NUCLEOTIDE SEQUENCE [LARGE SCALE GENOMIC DNA]</scope>
    <source>
        <strain evidence="4">PF1309</strain>
    </source>
</reference>
<dbReference type="GO" id="GO:0003735">
    <property type="term" value="F:structural constituent of ribosome"/>
    <property type="evidence" value="ECO:0007669"/>
    <property type="project" value="InterPro"/>
</dbReference>
<protein>
    <recommendedName>
        <fullName evidence="6">30S ribosomal protein S9</fullName>
    </recommendedName>
</protein>
<feature type="region of interest" description="Disordered" evidence="3">
    <location>
        <begin position="440"/>
        <end position="485"/>
    </location>
</feature>
<keyword evidence="2" id="KW-0687">Ribonucleoprotein</keyword>
<evidence type="ECO:0000256" key="3">
    <source>
        <dbReference type="SAM" id="MobiDB-lite"/>
    </source>
</evidence>
<evidence type="ECO:0000313" key="5">
    <source>
        <dbReference type="Proteomes" id="UP000218231"/>
    </source>
</evidence>
<feature type="compositionally biased region" description="Low complexity" evidence="3">
    <location>
        <begin position="15"/>
        <end position="50"/>
    </location>
</feature>
<dbReference type="EMBL" id="LIAE01009363">
    <property type="protein sequence ID" value="PAV70051.1"/>
    <property type="molecule type" value="Genomic_DNA"/>
</dbReference>
<dbReference type="InterPro" id="IPR014721">
    <property type="entry name" value="Ribsml_uS5_D2-typ_fold_subgr"/>
</dbReference>
<evidence type="ECO:0000256" key="2">
    <source>
        <dbReference type="ARBA" id="ARBA00023274"/>
    </source>
</evidence>
<feature type="compositionally biased region" description="Basic residues" evidence="3">
    <location>
        <begin position="232"/>
        <end position="252"/>
    </location>
</feature>
<dbReference type="Proteomes" id="UP000218231">
    <property type="component" value="Unassembled WGS sequence"/>
</dbReference>
<comment type="caution">
    <text evidence="4">The sequence shown here is derived from an EMBL/GenBank/DDBJ whole genome shotgun (WGS) entry which is preliminary data.</text>
</comment>
<feature type="region of interest" description="Disordered" evidence="3">
    <location>
        <begin position="360"/>
        <end position="379"/>
    </location>
</feature>